<evidence type="ECO:0000256" key="7">
    <source>
        <dbReference type="ARBA" id="ARBA00025469"/>
    </source>
</evidence>
<evidence type="ECO:0000313" key="13">
    <source>
        <dbReference type="EMBL" id="BAH69309.1"/>
    </source>
</evidence>
<dbReference type="CDD" id="cd04470">
    <property type="entry name" value="S1_EF-P_repeat_1"/>
    <property type="match status" value="1"/>
</dbReference>
<dbReference type="PATRIC" id="fig|496833.3.peg.45"/>
<dbReference type="GO" id="GO:0003746">
    <property type="term" value="F:translation elongation factor activity"/>
    <property type="evidence" value="ECO:0007669"/>
    <property type="project" value="UniProtKB-UniRule"/>
</dbReference>
<dbReference type="SUPFAM" id="SSF50104">
    <property type="entry name" value="Translation proteins SH3-like domain"/>
    <property type="match status" value="1"/>
</dbReference>
<feature type="domain" description="Elongation factor P C-terminal" evidence="11">
    <location>
        <begin position="155"/>
        <end position="210"/>
    </location>
</feature>
<dbReference type="CDD" id="cd05794">
    <property type="entry name" value="S1_EF-P_repeat_2"/>
    <property type="match status" value="1"/>
</dbReference>
<dbReference type="GO" id="GO:0005829">
    <property type="term" value="C:cytosol"/>
    <property type="evidence" value="ECO:0007669"/>
    <property type="project" value="UniProtKB-ARBA"/>
</dbReference>
<dbReference type="Pfam" id="PF09285">
    <property type="entry name" value="Elong-fact-P_C"/>
    <property type="match status" value="1"/>
</dbReference>
<dbReference type="InterPro" id="IPR014722">
    <property type="entry name" value="Rib_uL2_dom2"/>
</dbReference>
<dbReference type="PANTHER" id="PTHR30053">
    <property type="entry name" value="ELONGATION FACTOR P"/>
    <property type="match status" value="1"/>
</dbReference>
<dbReference type="InterPro" id="IPR013185">
    <property type="entry name" value="Transl_elong_KOW-like"/>
</dbReference>
<evidence type="ECO:0000313" key="14">
    <source>
        <dbReference type="Proteomes" id="UP000006810"/>
    </source>
</evidence>
<dbReference type="Pfam" id="PF08207">
    <property type="entry name" value="EFP_N"/>
    <property type="match status" value="1"/>
</dbReference>
<proteinExistence type="inferred from homology"/>
<comment type="pathway">
    <text evidence="2 8">Protein biosynthesis; polypeptide chain elongation.</text>
</comment>
<organism evidence="13 14">
    <name type="scientific">Mycoplasmopsis fermentans (strain ATCC 19989 / NBRC 14854 / NCTC 10117 / PG18)</name>
    <name type="common">Mycoplasma fermentans</name>
    <dbReference type="NCBI Taxonomy" id="496833"/>
    <lineage>
        <taxon>Bacteria</taxon>
        <taxon>Bacillati</taxon>
        <taxon>Mycoplasmatota</taxon>
        <taxon>Mycoplasmoidales</taxon>
        <taxon>Metamycoplasmataceae</taxon>
        <taxon>Mycoplasmopsis</taxon>
    </lineage>
</organism>
<feature type="domain" description="Translation elongation factor P/YeiP central" evidence="12">
    <location>
        <begin position="93"/>
        <end position="147"/>
    </location>
</feature>
<dbReference type="EMBL" id="AP009608">
    <property type="protein sequence ID" value="BAH69309.1"/>
    <property type="molecule type" value="Genomic_DNA"/>
</dbReference>
<dbReference type="InterPro" id="IPR011768">
    <property type="entry name" value="Transl_elongation_fac_P"/>
</dbReference>
<evidence type="ECO:0000256" key="3">
    <source>
        <dbReference type="ARBA" id="ARBA00009479"/>
    </source>
</evidence>
<dbReference type="GO" id="GO:0043043">
    <property type="term" value="P:peptide biosynthetic process"/>
    <property type="evidence" value="ECO:0007669"/>
    <property type="project" value="InterPro"/>
</dbReference>
<evidence type="ECO:0000256" key="6">
    <source>
        <dbReference type="ARBA" id="ARBA00022917"/>
    </source>
</evidence>
<keyword evidence="5 8" id="KW-0251">Elongation factor</keyword>
<name>C4XDT7_MYCFP</name>
<evidence type="ECO:0000256" key="8">
    <source>
        <dbReference type="HAMAP-Rule" id="MF_00141"/>
    </source>
</evidence>
<evidence type="ECO:0000259" key="12">
    <source>
        <dbReference type="SMART" id="SM01185"/>
    </source>
</evidence>
<dbReference type="FunFam" id="2.40.50.140:FF:000004">
    <property type="entry name" value="Elongation factor P"/>
    <property type="match status" value="1"/>
</dbReference>
<dbReference type="HOGENOM" id="CLU_074944_2_1_14"/>
<comment type="similarity">
    <text evidence="3 8 10">Belongs to the elongation factor P family.</text>
</comment>
<dbReference type="HAMAP" id="MF_00141">
    <property type="entry name" value="EF_P"/>
    <property type="match status" value="1"/>
</dbReference>
<dbReference type="Gene3D" id="2.30.30.30">
    <property type="match status" value="1"/>
</dbReference>
<reference evidence="13 14" key="1">
    <citation type="journal article" date="2009" name="Curr. Microbiol.">
        <title>Molecular cloning and expression of a novel cholinephosphotransferase involved in glycoglycerophospholipid biosynthesis of Mycoplasma fermentans.</title>
        <authorList>
            <person name="Ishida N."/>
            <person name="Irikura D."/>
            <person name="Matsuda K."/>
            <person name="Sato S."/>
            <person name="Asano K."/>
        </authorList>
    </citation>
    <scope>NUCLEOTIDE SEQUENCE [LARGE SCALE GENOMIC DNA]</scope>
    <source>
        <strain evidence="14">ATCC 19989 / NBRC 14854 / NCTC 10117 / PG18</strain>
    </source>
</reference>
<evidence type="ECO:0000256" key="2">
    <source>
        <dbReference type="ARBA" id="ARBA00004815"/>
    </source>
</evidence>
<dbReference type="InterPro" id="IPR008991">
    <property type="entry name" value="Translation_prot_SH3-like_sf"/>
</dbReference>
<dbReference type="InterPro" id="IPR001059">
    <property type="entry name" value="Transl_elong_P/YeiP_cen"/>
</dbReference>
<evidence type="ECO:0000256" key="5">
    <source>
        <dbReference type="ARBA" id="ARBA00022768"/>
    </source>
</evidence>
<gene>
    <name evidence="8" type="primary">efp</name>
    <name evidence="13" type="ordered locus">MBIO_0044</name>
</gene>
<dbReference type="InterPro" id="IPR020599">
    <property type="entry name" value="Transl_elong_fac_P/YeiP"/>
</dbReference>
<evidence type="ECO:0000256" key="1">
    <source>
        <dbReference type="ARBA" id="ARBA00004496"/>
    </source>
</evidence>
<evidence type="ECO:0000259" key="11">
    <source>
        <dbReference type="SMART" id="SM00841"/>
    </source>
</evidence>
<comment type="function">
    <text evidence="7 8">Involved in peptide bond synthesis. Stimulates efficient translation and peptide-bond synthesis on native or reconstituted 70S ribosomes in vitro. Probably functions indirectly by altering the affinity of the ribosome for aminoacyl-tRNA, thus increasing their reactivity as acceptors for peptidyl transferase.</text>
</comment>
<keyword evidence="4 8" id="KW-0963">Cytoplasm</keyword>
<dbReference type="InterPro" id="IPR015365">
    <property type="entry name" value="Elong-fact-P_C"/>
</dbReference>
<sequence length="212" mass="23973">MLFLRKIKLSSIILIHILKLNEKGEFMINVNTFKPGITFEDEGEIFVVLEAQHSKQGRGQANVKAKVKNLRTGSITIKSYTGGVMVSKAHIDKRPMNYLYTDGNNIILMDNETYEQIEVPLSHVEWEMNFIKEGSTVKVRMYKDEILDIEIDDTVTLEVIEAPDAVKGNTTTNPQKKVKVETGYELETPMFIKEGDLIVISTDTGKYNGKGK</sequence>
<dbReference type="Gene3D" id="2.40.50.140">
    <property type="entry name" value="Nucleic acid-binding proteins"/>
    <property type="match status" value="2"/>
</dbReference>
<dbReference type="KEGG" id="mfp:MBIO_0044"/>
<evidence type="ECO:0000256" key="10">
    <source>
        <dbReference type="RuleBase" id="RU004389"/>
    </source>
</evidence>
<dbReference type="InterPro" id="IPR012340">
    <property type="entry name" value="NA-bd_OB-fold"/>
</dbReference>
<accession>C4XDT7</accession>
<evidence type="ECO:0000256" key="9">
    <source>
        <dbReference type="NCBIfam" id="TIGR00038"/>
    </source>
</evidence>
<dbReference type="eggNOG" id="COG0231">
    <property type="taxonomic scope" value="Bacteria"/>
</dbReference>
<dbReference type="SUPFAM" id="SSF50249">
    <property type="entry name" value="Nucleic acid-binding proteins"/>
    <property type="match status" value="2"/>
</dbReference>
<keyword evidence="14" id="KW-1185">Reference proteome</keyword>
<comment type="subcellular location">
    <subcellularLocation>
        <location evidence="1 8">Cytoplasm</location>
    </subcellularLocation>
</comment>
<dbReference type="Proteomes" id="UP000006810">
    <property type="component" value="Chromosome"/>
</dbReference>
<evidence type="ECO:0000256" key="4">
    <source>
        <dbReference type="ARBA" id="ARBA00022490"/>
    </source>
</evidence>
<dbReference type="SMART" id="SM00841">
    <property type="entry name" value="Elong-fact-P_C"/>
    <property type="match status" value="1"/>
</dbReference>
<dbReference type="AlphaFoldDB" id="C4XDT7"/>
<dbReference type="SMART" id="SM01185">
    <property type="entry name" value="EFP"/>
    <property type="match status" value="1"/>
</dbReference>
<dbReference type="NCBIfam" id="NF001810">
    <property type="entry name" value="PRK00529.1"/>
    <property type="match status" value="1"/>
</dbReference>
<dbReference type="FunFam" id="2.40.50.140:FF:000009">
    <property type="entry name" value="Elongation factor P"/>
    <property type="match status" value="1"/>
</dbReference>
<dbReference type="Pfam" id="PF01132">
    <property type="entry name" value="EFP"/>
    <property type="match status" value="1"/>
</dbReference>
<protein>
    <recommendedName>
        <fullName evidence="8 9">Elongation factor P</fullName>
        <shortName evidence="8">EF-P</shortName>
    </recommendedName>
</protein>
<dbReference type="UniPathway" id="UPA00345"/>
<dbReference type="PANTHER" id="PTHR30053:SF12">
    <property type="entry name" value="ELONGATION FACTOR P (EF-P) FAMILY PROTEIN"/>
    <property type="match status" value="1"/>
</dbReference>
<dbReference type="PIRSF" id="PIRSF005901">
    <property type="entry name" value="EF-P"/>
    <property type="match status" value="1"/>
</dbReference>
<dbReference type="NCBIfam" id="TIGR00038">
    <property type="entry name" value="efp"/>
    <property type="match status" value="1"/>
</dbReference>
<dbReference type="FunFam" id="2.30.30.30:FF:000003">
    <property type="entry name" value="Elongation factor P"/>
    <property type="match status" value="1"/>
</dbReference>
<keyword evidence="6 8" id="KW-0648">Protein biosynthesis</keyword>